<dbReference type="GO" id="GO:0016616">
    <property type="term" value="F:oxidoreductase activity, acting on the CH-OH group of donors, NAD or NADP as acceptor"/>
    <property type="evidence" value="ECO:0007669"/>
    <property type="project" value="InterPro"/>
</dbReference>
<name>A0A9D1YBD9_9FIRM</name>
<organism evidence="7 8">
    <name type="scientific">Candidatus Acutalibacter pullistercoris</name>
    <dbReference type="NCBI Taxonomy" id="2838418"/>
    <lineage>
        <taxon>Bacteria</taxon>
        <taxon>Bacillati</taxon>
        <taxon>Bacillota</taxon>
        <taxon>Clostridia</taxon>
        <taxon>Eubacteriales</taxon>
        <taxon>Acutalibacteraceae</taxon>
        <taxon>Acutalibacter</taxon>
    </lineage>
</organism>
<dbReference type="InterPro" id="IPR050418">
    <property type="entry name" value="D-iso_2-hydroxyacid_DH_PdxB"/>
</dbReference>
<dbReference type="Pfam" id="PF02826">
    <property type="entry name" value="2-Hacid_dh_C"/>
    <property type="match status" value="1"/>
</dbReference>
<dbReference type="GO" id="GO:0051287">
    <property type="term" value="F:NAD binding"/>
    <property type="evidence" value="ECO:0007669"/>
    <property type="project" value="InterPro"/>
</dbReference>
<comment type="caution">
    <text evidence="7">The sequence shown here is derived from an EMBL/GenBank/DDBJ whole genome shotgun (WGS) entry which is preliminary data.</text>
</comment>
<gene>
    <name evidence="7" type="ORF">H9838_00220</name>
</gene>
<keyword evidence="2 4" id="KW-0560">Oxidoreductase</keyword>
<protein>
    <submittedName>
        <fullName evidence="7">D-2-hydroxyacid dehydrogenase</fullName>
    </submittedName>
</protein>
<evidence type="ECO:0000313" key="7">
    <source>
        <dbReference type="EMBL" id="HIY25582.1"/>
    </source>
</evidence>
<dbReference type="AlphaFoldDB" id="A0A9D1YBD9"/>
<dbReference type="SUPFAM" id="SSF51735">
    <property type="entry name" value="NAD(P)-binding Rossmann-fold domains"/>
    <property type="match status" value="1"/>
</dbReference>
<dbReference type="PROSITE" id="PS00670">
    <property type="entry name" value="D_2_HYDROXYACID_DH_2"/>
    <property type="match status" value="1"/>
</dbReference>
<dbReference type="Gene3D" id="3.40.50.720">
    <property type="entry name" value="NAD(P)-binding Rossmann-like Domain"/>
    <property type="match status" value="2"/>
</dbReference>
<dbReference type="InterPro" id="IPR006140">
    <property type="entry name" value="D-isomer_DH_NAD-bd"/>
</dbReference>
<evidence type="ECO:0000256" key="2">
    <source>
        <dbReference type="ARBA" id="ARBA00023002"/>
    </source>
</evidence>
<feature type="domain" description="D-isomer specific 2-hydroxyacid dehydrogenase catalytic" evidence="5">
    <location>
        <begin position="19"/>
        <end position="314"/>
    </location>
</feature>
<evidence type="ECO:0000256" key="1">
    <source>
        <dbReference type="ARBA" id="ARBA00005854"/>
    </source>
</evidence>
<dbReference type="InterPro" id="IPR029753">
    <property type="entry name" value="D-isomer_DH_CS"/>
</dbReference>
<dbReference type="CDD" id="cd12162">
    <property type="entry name" value="2-Hacid_dh_4"/>
    <property type="match status" value="1"/>
</dbReference>
<dbReference type="FunFam" id="3.40.50.720:FF:000203">
    <property type="entry name" value="D-3-phosphoglycerate dehydrogenase (SerA)"/>
    <property type="match status" value="1"/>
</dbReference>
<evidence type="ECO:0000256" key="4">
    <source>
        <dbReference type="RuleBase" id="RU003719"/>
    </source>
</evidence>
<reference evidence="7" key="1">
    <citation type="journal article" date="2021" name="PeerJ">
        <title>Extensive microbial diversity within the chicken gut microbiome revealed by metagenomics and culture.</title>
        <authorList>
            <person name="Gilroy R."/>
            <person name="Ravi A."/>
            <person name="Getino M."/>
            <person name="Pursley I."/>
            <person name="Horton D.L."/>
            <person name="Alikhan N.F."/>
            <person name="Baker D."/>
            <person name="Gharbi K."/>
            <person name="Hall N."/>
            <person name="Watson M."/>
            <person name="Adriaenssens E.M."/>
            <person name="Foster-Nyarko E."/>
            <person name="Jarju S."/>
            <person name="Secka A."/>
            <person name="Antonio M."/>
            <person name="Oren A."/>
            <person name="Chaudhuri R.R."/>
            <person name="La Ragione R."/>
            <person name="Hildebrand F."/>
            <person name="Pallen M.J."/>
        </authorList>
    </citation>
    <scope>NUCLEOTIDE SEQUENCE</scope>
    <source>
        <strain evidence="7">1282</strain>
    </source>
</reference>
<evidence type="ECO:0000313" key="8">
    <source>
        <dbReference type="Proteomes" id="UP000823915"/>
    </source>
</evidence>
<dbReference type="Proteomes" id="UP000823915">
    <property type="component" value="Unassembled WGS sequence"/>
</dbReference>
<dbReference type="SUPFAM" id="SSF52283">
    <property type="entry name" value="Formate/glycerate dehydrogenase catalytic domain-like"/>
    <property type="match status" value="1"/>
</dbReference>
<dbReference type="InterPro" id="IPR036291">
    <property type="entry name" value="NAD(P)-bd_dom_sf"/>
</dbReference>
<sequence length="316" mass="33937">MKIVVLDGGTTNPGDISWAPLEALGDLTVYPNTPPELLLERARGAGALITNRVRLDRETVNALPELRYIGTLSIGVNQVDGAAARERGIPLCNVPYYCVEAVAQHALSLLLCLTSHGESYSQAVRRGEWSQAEAEAAGAWPLTELWGKKLGIVGFGNIGKAMARLGQALGMEVLLSSRTEKEAPACRWVDLDTLFRESDVVSLHCPLTPQTQGLVDARRLGLMKPTAFLINTARGGLVREQALADALNQGRLAGAGLDVLAQEPPAPDCPLLTARNCLVTPHVAWASREARERLIQTVADNFAAFLQGRPQNVANP</sequence>
<accession>A0A9D1YBD9</accession>
<reference evidence="7" key="2">
    <citation type="submission" date="2021-04" db="EMBL/GenBank/DDBJ databases">
        <authorList>
            <person name="Gilroy R."/>
        </authorList>
    </citation>
    <scope>NUCLEOTIDE SEQUENCE</scope>
    <source>
        <strain evidence="7">1282</strain>
    </source>
</reference>
<evidence type="ECO:0000259" key="5">
    <source>
        <dbReference type="Pfam" id="PF00389"/>
    </source>
</evidence>
<evidence type="ECO:0000256" key="3">
    <source>
        <dbReference type="ARBA" id="ARBA00023027"/>
    </source>
</evidence>
<feature type="domain" description="D-isomer specific 2-hydroxyacid dehydrogenase NAD-binding" evidence="6">
    <location>
        <begin position="108"/>
        <end position="284"/>
    </location>
</feature>
<dbReference type="InterPro" id="IPR006139">
    <property type="entry name" value="D-isomer_2_OHA_DH_cat_dom"/>
</dbReference>
<evidence type="ECO:0000259" key="6">
    <source>
        <dbReference type="Pfam" id="PF02826"/>
    </source>
</evidence>
<dbReference type="PANTHER" id="PTHR43761">
    <property type="entry name" value="D-ISOMER SPECIFIC 2-HYDROXYACID DEHYDROGENASE FAMILY PROTEIN (AFU_ORTHOLOGUE AFUA_1G13630)"/>
    <property type="match status" value="1"/>
</dbReference>
<dbReference type="EMBL" id="DXDU01000006">
    <property type="protein sequence ID" value="HIY25582.1"/>
    <property type="molecule type" value="Genomic_DNA"/>
</dbReference>
<dbReference type="PANTHER" id="PTHR43761:SF1">
    <property type="entry name" value="D-ISOMER SPECIFIC 2-HYDROXYACID DEHYDROGENASE CATALYTIC DOMAIN-CONTAINING PROTEIN-RELATED"/>
    <property type="match status" value="1"/>
</dbReference>
<proteinExistence type="inferred from homology"/>
<dbReference type="Pfam" id="PF00389">
    <property type="entry name" value="2-Hacid_dh"/>
    <property type="match status" value="1"/>
</dbReference>
<keyword evidence="3" id="KW-0520">NAD</keyword>
<comment type="similarity">
    <text evidence="1 4">Belongs to the D-isomer specific 2-hydroxyacid dehydrogenase family.</text>
</comment>